<comment type="caution">
    <text evidence="2">The sequence shown here is derived from an EMBL/GenBank/DDBJ whole genome shotgun (WGS) entry which is preliminary data.</text>
</comment>
<reference evidence="2" key="1">
    <citation type="submission" date="2016-10" db="EMBL/GenBank/DDBJ databases">
        <authorList>
            <person name="Benchimol M."/>
            <person name="Almeida L.G."/>
            <person name="Vasconcelos A.T."/>
            <person name="Perreira-Neves A."/>
            <person name="Rosa I.A."/>
            <person name="Tasca T."/>
            <person name="Bogo M.R."/>
            <person name="de Souza W."/>
        </authorList>
    </citation>
    <scope>NUCLEOTIDE SEQUENCE [LARGE SCALE GENOMIC DNA]</scope>
    <source>
        <strain evidence="2">K</strain>
    </source>
</reference>
<dbReference type="EMBL" id="MLAK01000593">
    <property type="protein sequence ID" value="OHT11240.1"/>
    <property type="molecule type" value="Genomic_DNA"/>
</dbReference>
<evidence type="ECO:0000313" key="3">
    <source>
        <dbReference type="Proteomes" id="UP000179807"/>
    </source>
</evidence>
<proteinExistence type="predicted"/>
<accession>A0A1J4KJW9</accession>
<gene>
    <name evidence="2" type="ORF">TRFO_01201</name>
</gene>
<dbReference type="RefSeq" id="XP_068364376.1">
    <property type="nucleotide sequence ID" value="XM_068489965.1"/>
</dbReference>
<name>A0A1J4KJW9_9EUKA</name>
<protein>
    <submittedName>
        <fullName evidence="2">Uncharacterized protein</fullName>
    </submittedName>
</protein>
<dbReference type="Proteomes" id="UP000179807">
    <property type="component" value="Unassembled WGS sequence"/>
</dbReference>
<sequence>MMNFSIHQLKCFLIHHCYSPLFHLHQSNTQMKLNVFIFLTALAMFSLSVFMIRQTQPDEDEINDFSNSTIKRQVYKETQFTFDNYNNPPPPKKSTMSPNEMLYIAIMDTEYGPKKYQCISKRQWVDELNKKPFVDGIEYYSGKHWKNSECGILTIVTPKSVFNSPNPSPWILLSTLNMFLKRSSSNWLMLINDAAYMRVDLFESQFHKMIQQKRPDIYSVAYGSCIDLRYFFQMLLFDSGVILSRKTVERLVGQEAKETWEVVCEVGIEAQEALSHLLPHAGIYVRSGSSTNFLGREFQFEIEYKRLLEKNFANLSVCNVPLIYTQNIPGECGVCTKHITRFKDVSIWSGHGKHMSKIEFLMNADKMLKDIPDDVGWFWNPTRPKICKVA</sequence>
<dbReference type="OrthoDB" id="9985088at2759"/>
<evidence type="ECO:0000256" key="1">
    <source>
        <dbReference type="SAM" id="Phobius"/>
    </source>
</evidence>
<keyword evidence="1" id="KW-1133">Transmembrane helix</keyword>
<dbReference type="AlphaFoldDB" id="A0A1J4KJW9"/>
<keyword evidence="1" id="KW-0472">Membrane</keyword>
<keyword evidence="3" id="KW-1185">Reference proteome</keyword>
<keyword evidence="1" id="KW-0812">Transmembrane</keyword>
<dbReference type="VEuPathDB" id="TrichDB:TRFO_01201"/>
<evidence type="ECO:0000313" key="2">
    <source>
        <dbReference type="EMBL" id="OHT11240.1"/>
    </source>
</evidence>
<feature type="transmembrane region" description="Helical" evidence="1">
    <location>
        <begin position="33"/>
        <end position="52"/>
    </location>
</feature>
<dbReference type="GeneID" id="94824669"/>
<organism evidence="2 3">
    <name type="scientific">Tritrichomonas foetus</name>
    <dbReference type="NCBI Taxonomy" id="1144522"/>
    <lineage>
        <taxon>Eukaryota</taxon>
        <taxon>Metamonada</taxon>
        <taxon>Parabasalia</taxon>
        <taxon>Tritrichomonadida</taxon>
        <taxon>Tritrichomonadidae</taxon>
        <taxon>Tritrichomonas</taxon>
    </lineage>
</organism>